<name>A0AAV5I9S6_9ROSI</name>
<dbReference type="PANTHER" id="PTHR36313">
    <property type="entry name" value="ROOT MERISTEM GROWTH FACTOR 2"/>
    <property type="match status" value="1"/>
</dbReference>
<dbReference type="EMBL" id="BPVZ01000008">
    <property type="protein sequence ID" value="GKU95089.1"/>
    <property type="molecule type" value="Genomic_DNA"/>
</dbReference>
<organism evidence="3 4">
    <name type="scientific">Rubroshorea leprosula</name>
    <dbReference type="NCBI Taxonomy" id="152421"/>
    <lineage>
        <taxon>Eukaryota</taxon>
        <taxon>Viridiplantae</taxon>
        <taxon>Streptophyta</taxon>
        <taxon>Embryophyta</taxon>
        <taxon>Tracheophyta</taxon>
        <taxon>Spermatophyta</taxon>
        <taxon>Magnoliopsida</taxon>
        <taxon>eudicotyledons</taxon>
        <taxon>Gunneridae</taxon>
        <taxon>Pentapetalae</taxon>
        <taxon>rosids</taxon>
        <taxon>malvids</taxon>
        <taxon>Malvales</taxon>
        <taxon>Dipterocarpaceae</taxon>
        <taxon>Rubroshorea</taxon>
    </lineage>
</organism>
<evidence type="ECO:0000256" key="1">
    <source>
        <dbReference type="SAM" id="MobiDB-lite"/>
    </source>
</evidence>
<feature type="region of interest" description="Disordered" evidence="1">
    <location>
        <begin position="232"/>
        <end position="253"/>
    </location>
</feature>
<evidence type="ECO:0000313" key="3">
    <source>
        <dbReference type="EMBL" id="GKU95089.1"/>
    </source>
</evidence>
<dbReference type="GO" id="GO:0010082">
    <property type="term" value="P:regulation of root meristem growth"/>
    <property type="evidence" value="ECO:0007669"/>
    <property type="project" value="InterPro"/>
</dbReference>
<accession>A0AAV5I9S6</accession>
<keyword evidence="4" id="KW-1185">Reference proteome</keyword>
<dbReference type="AlphaFoldDB" id="A0AAV5I9S6"/>
<gene>
    <name evidence="3" type="ORF">SLEP1_g8492</name>
</gene>
<protein>
    <submittedName>
        <fullName evidence="3">Uncharacterized protein</fullName>
    </submittedName>
</protein>
<dbReference type="PANTHER" id="PTHR36313:SF7">
    <property type="entry name" value="OS09G0474600 PROTEIN"/>
    <property type="match status" value="1"/>
</dbReference>
<comment type="caution">
    <text evidence="3">The sequence shown here is derived from an EMBL/GenBank/DDBJ whole genome shotgun (WGS) entry which is preliminary data.</text>
</comment>
<sequence length="253" mass="27747">MVLSGRFTSFAVAFTLVLLVTDSFALTHQVLKNLDGNISLKAAGKNSADIAKEAYDHGVPAVTAEDGNMRFAGRKIMLRSSNLEKKSVKTGNLDAKEARISGAALSVGNCNNRDKGNLNVTRCESAVRNRRSLHHHMKVKMTGYGNADKQPESSVEHSEYQTVNHELPTNSQLCSTYFKSADPDNGGSECLAVSEKSGLHQEFDNVPFQKLESEKLLEATYEVVKLMNKDYQGAEGPQHKPPINNNQPLDQEP</sequence>
<feature type="signal peptide" evidence="2">
    <location>
        <begin position="1"/>
        <end position="25"/>
    </location>
</feature>
<dbReference type="InterPro" id="IPR038804">
    <property type="entry name" value="RGF3"/>
</dbReference>
<feature type="chain" id="PRO_5043428110" evidence="2">
    <location>
        <begin position="26"/>
        <end position="253"/>
    </location>
</feature>
<reference evidence="3 4" key="1">
    <citation type="journal article" date="2021" name="Commun. Biol.">
        <title>The genome of Shorea leprosula (Dipterocarpaceae) highlights the ecological relevance of drought in aseasonal tropical rainforests.</title>
        <authorList>
            <person name="Ng K.K.S."/>
            <person name="Kobayashi M.J."/>
            <person name="Fawcett J.A."/>
            <person name="Hatakeyama M."/>
            <person name="Paape T."/>
            <person name="Ng C.H."/>
            <person name="Ang C.C."/>
            <person name="Tnah L.H."/>
            <person name="Lee C.T."/>
            <person name="Nishiyama T."/>
            <person name="Sese J."/>
            <person name="O'Brien M.J."/>
            <person name="Copetti D."/>
            <person name="Mohd Noor M.I."/>
            <person name="Ong R.C."/>
            <person name="Putra M."/>
            <person name="Sireger I.Z."/>
            <person name="Indrioko S."/>
            <person name="Kosugi Y."/>
            <person name="Izuno A."/>
            <person name="Isagi Y."/>
            <person name="Lee S.L."/>
            <person name="Shimizu K.K."/>
        </authorList>
    </citation>
    <scope>NUCLEOTIDE SEQUENCE [LARGE SCALE GENOMIC DNA]</scope>
    <source>
        <strain evidence="3">214</strain>
    </source>
</reference>
<dbReference type="GO" id="GO:0008083">
    <property type="term" value="F:growth factor activity"/>
    <property type="evidence" value="ECO:0007669"/>
    <property type="project" value="InterPro"/>
</dbReference>
<evidence type="ECO:0000313" key="4">
    <source>
        <dbReference type="Proteomes" id="UP001054252"/>
    </source>
</evidence>
<feature type="compositionally biased region" description="Polar residues" evidence="1">
    <location>
        <begin position="243"/>
        <end position="253"/>
    </location>
</feature>
<dbReference type="Proteomes" id="UP001054252">
    <property type="component" value="Unassembled WGS sequence"/>
</dbReference>
<keyword evidence="2" id="KW-0732">Signal</keyword>
<evidence type="ECO:0000256" key="2">
    <source>
        <dbReference type="SAM" id="SignalP"/>
    </source>
</evidence>
<proteinExistence type="predicted"/>